<gene>
    <name evidence="1" type="ORF">GCM10009097_06730</name>
</gene>
<comment type="caution">
    <text evidence="1">The sequence shown here is derived from an EMBL/GenBank/DDBJ whole genome shotgun (WGS) entry which is preliminary data.</text>
</comment>
<protein>
    <submittedName>
        <fullName evidence="1">Uncharacterized protein</fullName>
    </submittedName>
</protein>
<dbReference type="Proteomes" id="UP001501706">
    <property type="component" value="Unassembled WGS sequence"/>
</dbReference>
<organism evidence="1 2">
    <name type="scientific">Pigmentiphaga daeguensis</name>
    <dbReference type="NCBI Taxonomy" id="414049"/>
    <lineage>
        <taxon>Bacteria</taxon>
        <taxon>Pseudomonadati</taxon>
        <taxon>Pseudomonadota</taxon>
        <taxon>Betaproteobacteria</taxon>
        <taxon>Burkholderiales</taxon>
        <taxon>Alcaligenaceae</taxon>
        <taxon>Pigmentiphaga</taxon>
    </lineage>
</organism>
<proteinExistence type="predicted"/>
<dbReference type="EMBL" id="BAAAEN010000002">
    <property type="protein sequence ID" value="GAA0493538.1"/>
    <property type="molecule type" value="Genomic_DNA"/>
</dbReference>
<name>A0ABN1BAA0_9BURK</name>
<reference evidence="1 2" key="1">
    <citation type="journal article" date="2019" name="Int. J. Syst. Evol. Microbiol.">
        <title>The Global Catalogue of Microorganisms (GCM) 10K type strain sequencing project: providing services to taxonomists for standard genome sequencing and annotation.</title>
        <authorList>
            <consortium name="The Broad Institute Genomics Platform"/>
            <consortium name="The Broad Institute Genome Sequencing Center for Infectious Disease"/>
            <person name="Wu L."/>
            <person name="Ma J."/>
        </authorList>
    </citation>
    <scope>NUCLEOTIDE SEQUENCE [LARGE SCALE GENOMIC DNA]</scope>
    <source>
        <strain evidence="1 2">JCM 14330</strain>
    </source>
</reference>
<evidence type="ECO:0000313" key="2">
    <source>
        <dbReference type="Proteomes" id="UP001501706"/>
    </source>
</evidence>
<accession>A0ABN1BAA0</accession>
<evidence type="ECO:0000313" key="1">
    <source>
        <dbReference type="EMBL" id="GAA0493538.1"/>
    </source>
</evidence>
<sequence length="81" mass="9143">MWSRARDQIQALTRMRLRVATDSYMETYVGHGVPLVGYVERIDLGSGKYEIRGRVACQRPGLCSDLPERATDLFNINVGRG</sequence>
<keyword evidence="2" id="KW-1185">Reference proteome</keyword>